<accession>A0A6A3NVF4</accession>
<evidence type="ECO:0000313" key="6">
    <source>
        <dbReference type="Proteomes" id="UP000435112"/>
    </source>
</evidence>
<dbReference type="OrthoDB" id="10275879at2759"/>
<evidence type="ECO:0000313" key="2">
    <source>
        <dbReference type="EMBL" id="KAE9046607.1"/>
    </source>
</evidence>
<dbReference type="Proteomes" id="UP000434957">
    <property type="component" value="Unassembled WGS sequence"/>
</dbReference>
<sequence>MIGCTATLGCMLQRGDHVQVHDVELPAALHCRELPQAGRIISNTNGLPSNLPVVVFILAVDGVLAIIEDRRRHLADKEAKLAQCHVLKQTFTGPEGIRACIPLLR</sequence>
<evidence type="ECO:0000313" key="3">
    <source>
        <dbReference type="EMBL" id="KAE9357658.1"/>
    </source>
</evidence>
<protein>
    <submittedName>
        <fullName evidence="2">Uncharacterized protein</fullName>
    </submittedName>
</protein>
<dbReference type="Proteomes" id="UP000435112">
    <property type="component" value="Unassembled WGS sequence"/>
</dbReference>
<dbReference type="EMBL" id="QXFT01000048">
    <property type="protein sequence ID" value="KAE9357658.1"/>
    <property type="molecule type" value="Genomic_DNA"/>
</dbReference>
<gene>
    <name evidence="1" type="ORF">PR001_g5731</name>
    <name evidence="2" type="ORF">PR002_g1555</name>
    <name evidence="3" type="ORF">PR003_g1683</name>
</gene>
<name>A0A6A3NVF4_9STRA</name>
<dbReference type="EMBL" id="QXFV01000258">
    <property type="protein sequence ID" value="KAE9043604.1"/>
    <property type="molecule type" value="Genomic_DNA"/>
</dbReference>
<evidence type="ECO:0000313" key="5">
    <source>
        <dbReference type="Proteomes" id="UP000434957"/>
    </source>
</evidence>
<dbReference type="Proteomes" id="UP000429607">
    <property type="component" value="Unassembled WGS sequence"/>
</dbReference>
<reference evidence="4 6" key="1">
    <citation type="submission" date="2018-09" db="EMBL/GenBank/DDBJ databases">
        <title>Genomic investigation of the strawberry pathogen Phytophthora fragariae indicates pathogenicity is determined by transcriptional variation in three key races.</title>
        <authorList>
            <person name="Adams T.M."/>
            <person name="Armitage A.D."/>
            <person name="Sobczyk M.K."/>
            <person name="Bates H.J."/>
            <person name="Dunwell J.M."/>
            <person name="Nellist C.F."/>
            <person name="Harrison R.J."/>
        </authorList>
    </citation>
    <scope>NUCLEOTIDE SEQUENCE [LARGE SCALE GENOMIC DNA]</scope>
    <source>
        <strain evidence="1 4">SCRP249</strain>
        <strain evidence="2 6">SCRP324</strain>
        <strain evidence="3 5">SCRP333</strain>
    </source>
</reference>
<keyword evidence="5" id="KW-1185">Reference proteome</keyword>
<comment type="caution">
    <text evidence="2">The sequence shown here is derived from an EMBL/GenBank/DDBJ whole genome shotgun (WGS) entry which is preliminary data.</text>
</comment>
<dbReference type="AlphaFoldDB" id="A0A6A3NVF4"/>
<evidence type="ECO:0000313" key="1">
    <source>
        <dbReference type="EMBL" id="KAE9043604.1"/>
    </source>
</evidence>
<organism evidence="2 6">
    <name type="scientific">Phytophthora rubi</name>
    <dbReference type="NCBI Taxonomy" id="129364"/>
    <lineage>
        <taxon>Eukaryota</taxon>
        <taxon>Sar</taxon>
        <taxon>Stramenopiles</taxon>
        <taxon>Oomycota</taxon>
        <taxon>Peronosporomycetes</taxon>
        <taxon>Peronosporales</taxon>
        <taxon>Peronosporaceae</taxon>
        <taxon>Phytophthora</taxon>
    </lineage>
</organism>
<proteinExistence type="predicted"/>
<dbReference type="EMBL" id="QXFU01000046">
    <property type="protein sequence ID" value="KAE9046607.1"/>
    <property type="molecule type" value="Genomic_DNA"/>
</dbReference>
<evidence type="ECO:0000313" key="4">
    <source>
        <dbReference type="Proteomes" id="UP000429607"/>
    </source>
</evidence>